<evidence type="ECO:0000313" key="2">
    <source>
        <dbReference type="RefSeq" id="XP_070324637.1"/>
    </source>
</evidence>
<dbReference type="GeneID" id="139035512"/>
<sequence length="52" mass="5784">MYRFRSQLFTGISAAAIAHSYPSRFSPLLLAEDSPLSRPSHRRTSKKCSSIG</sequence>
<organism evidence="1 2">
    <name type="scientific">Odocoileus virginianus</name>
    <name type="common">White-tailed deer</name>
    <dbReference type="NCBI Taxonomy" id="9874"/>
    <lineage>
        <taxon>Eukaryota</taxon>
        <taxon>Metazoa</taxon>
        <taxon>Chordata</taxon>
        <taxon>Craniata</taxon>
        <taxon>Vertebrata</taxon>
        <taxon>Euteleostomi</taxon>
        <taxon>Mammalia</taxon>
        <taxon>Eutheria</taxon>
        <taxon>Laurasiatheria</taxon>
        <taxon>Artiodactyla</taxon>
        <taxon>Ruminantia</taxon>
        <taxon>Pecora</taxon>
        <taxon>Cervidae</taxon>
        <taxon>Odocoileinae</taxon>
        <taxon>Odocoileus</taxon>
    </lineage>
</organism>
<protein>
    <submittedName>
        <fullName evidence="2">Uncharacterized protein</fullName>
    </submittedName>
</protein>
<dbReference type="RefSeq" id="XP_070324637.1">
    <property type="nucleotide sequence ID" value="XM_070468536.1"/>
</dbReference>
<reference evidence="1" key="1">
    <citation type="journal article" date="2022" name="J. Hered.">
        <title>A De Novo Chromosome-Level Genome Assembly of the White-Tailed Deer, Odocoileus Virginianus.</title>
        <authorList>
            <person name="London E.W."/>
            <person name="Roca A.L."/>
            <person name="Novakofski J.E."/>
            <person name="Mateus-Pinilla N.E."/>
        </authorList>
    </citation>
    <scope>NUCLEOTIDE SEQUENCE [LARGE SCALE GENOMIC DNA]</scope>
</reference>
<proteinExistence type="predicted"/>
<keyword evidence="1" id="KW-1185">Reference proteome</keyword>
<reference evidence="2" key="2">
    <citation type="submission" date="2025-08" db="UniProtKB">
        <authorList>
            <consortium name="RefSeq"/>
        </authorList>
    </citation>
    <scope>IDENTIFICATION</scope>
    <source>
        <tissue evidence="2">Tongue muscle</tissue>
    </source>
</reference>
<dbReference type="Proteomes" id="UP001652640">
    <property type="component" value="Chromosome 1"/>
</dbReference>
<accession>A0ABM4IA08</accession>
<evidence type="ECO:0000313" key="1">
    <source>
        <dbReference type="Proteomes" id="UP001652640"/>
    </source>
</evidence>
<name>A0ABM4IA08_ODOVR</name>
<gene>
    <name evidence="2" type="primary">LOC139035512</name>
</gene>